<name>A0A2A7V0A4_COMTR</name>
<gene>
    <name evidence="7" type="ORF">CRM82_09655</name>
</gene>
<dbReference type="Proteomes" id="UP000220246">
    <property type="component" value="Unassembled WGS sequence"/>
</dbReference>
<accession>A0A2A7V0A4</accession>
<keyword evidence="4 5" id="KW-0472">Membrane</keyword>
<evidence type="ECO:0000256" key="3">
    <source>
        <dbReference type="ARBA" id="ARBA00022989"/>
    </source>
</evidence>
<keyword evidence="2 5" id="KW-0812">Transmembrane</keyword>
<comment type="subcellular location">
    <subcellularLocation>
        <location evidence="1">Membrane</location>
    </subcellularLocation>
</comment>
<evidence type="ECO:0000313" key="7">
    <source>
        <dbReference type="EMBL" id="PEH90990.1"/>
    </source>
</evidence>
<evidence type="ECO:0000256" key="1">
    <source>
        <dbReference type="ARBA" id="ARBA00004370"/>
    </source>
</evidence>
<keyword evidence="3 5" id="KW-1133">Transmembrane helix</keyword>
<dbReference type="InterPro" id="IPR025423">
    <property type="entry name" value="TMEM205-like"/>
</dbReference>
<dbReference type="STRING" id="1219032.GCA_001515545_01774"/>
<reference evidence="8" key="1">
    <citation type="submission" date="2017-09" db="EMBL/GenBank/DDBJ databases">
        <title>FDA dAtabase for Regulatory Grade micrObial Sequences (FDA-ARGOS): Supporting development and validation of Infectious Disease Dx tests.</title>
        <authorList>
            <person name="Minogue T."/>
            <person name="Wolcott M."/>
            <person name="Wasieloski L."/>
            <person name="Aguilar W."/>
            <person name="Moore D."/>
            <person name="Tallon L."/>
            <person name="Sadzewicz L."/>
            <person name="Ott S."/>
            <person name="Zhao X."/>
            <person name="Nagaraj S."/>
            <person name="Vavikolanu K."/>
            <person name="Aluvathingal J."/>
            <person name="Nadendla S."/>
            <person name="Sichtig H."/>
        </authorList>
    </citation>
    <scope>NUCLEOTIDE SEQUENCE [LARGE SCALE GENOMIC DNA]</scope>
    <source>
        <strain evidence="8">FDAARGOS_394</strain>
    </source>
</reference>
<keyword evidence="8" id="KW-1185">Reference proteome</keyword>
<evidence type="ECO:0000256" key="2">
    <source>
        <dbReference type="ARBA" id="ARBA00022692"/>
    </source>
</evidence>
<feature type="transmembrane region" description="Helical" evidence="5">
    <location>
        <begin position="75"/>
        <end position="96"/>
    </location>
</feature>
<feature type="transmembrane region" description="Helical" evidence="5">
    <location>
        <begin position="37"/>
        <end position="63"/>
    </location>
</feature>
<evidence type="ECO:0000256" key="5">
    <source>
        <dbReference type="SAM" id="Phobius"/>
    </source>
</evidence>
<organism evidence="7 8">
    <name type="scientific">Comamonas terrigena</name>
    <dbReference type="NCBI Taxonomy" id="32013"/>
    <lineage>
        <taxon>Bacteria</taxon>
        <taxon>Pseudomonadati</taxon>
        <taxon>Pseudomonadota</taxon>
        <taxon>Betaproteobacteria</taxon>
        <taxon>Burkholderiales</taxon>
        <taxon>Comamonadaceae</taxon>
        <taxon>Comamonas</taxon>
    </lineage>
</organism>
<dbReference type="OrthoDB" id="5797290at2"/>
<evidence type="ECO:0000313" key="8">
    <source>
        <dbReference type="Proteomes" id="UP000220246"/>
    </source>
</evidence>
<feature type="domain" description="TMEM205-like" evidence="6">
    <location>
        <begin position="8"/>
        <end position="105"/>
    </location>
</feature>
<proteinExistence type="predicted"/>
<dbReference type="Pfam" id="PF13664">
    <property type="entry name" value="DUF4149"/>
    <property type="match status" value="1"/>
</dbReference>
<protein>
    <submittedName>
        <fullName evidence="7">DUF4149 domain-containing protein</fullName>
    </submittedName>
</protein>
<dbReference type="EMBL" id="PDEA01000001">
    <property type="protein sequence ID" value="PEH90990.1"/>
    <property type="molecule type" value="Genomic_DNA"/>
</dbReference>
<dbReference type="AlphaFoldDB" id="A0A2A7V0A4"/>
<comment type="caution">
    <text evidence="7">The sequence shown here is derived from an EMBL/GenBank/DDBJ whole genome shotgun (WGS) entry which is preliminary data.</text>
</comment>
<sequence>MQARLPLLLAALWWGSLTAMGGVAVPVLQAHLPSPTQAAAACAALLAAQTWISIACCALLLVVSKRKYAERQEAWAQAAMVFVLGGLLLALVAQYGVAPRVAARQGAVWQYAAVALHVLQWCCALCTLWKVAALALAGRDDAEATPPA</sequence>
<evidence type="ECO:0000259" key="6">
    <source>
        <dbReference type="Pfam" id="PF13664"/>
    </source>
</evidence>
<dbReference type="GO" id="GO:0016020">
    <property type="term" value="C:membrane"/>
    <property type="evidence" value="ECO:0007669"/>
    <property type="project" value="UniProtKB-SubCell"/>
</dbReference>
<evidence type="ECO:0000256" key="4">
    <source>
        <dbReference type="ARBA" id="ARBA00023136"/>
    </source>
</evidence>
<feature type="transmembrane region" description="Helical" evidence="5">
    <location>
        <begin position="108"/>
        <end position="129"/>
    </location>
</feature>